<name>A0A6B2LD15_9EUKA</name>
<dbReference type="AlphaFoldDB" id="A0A6B2LD15"/>
<protein>
    <submittedName>
        <fullName evidence="2">Uncharacterized protein</fullName>
    </submittedName>
</protein>
<dbReference type="EMBL" id="GIBP01005821">
    <property type="protein sequence ID" value="NDV34790.1"/>
    <property type="molecule type" value="Transcribed_RNA"/>
</dbReference>
<keyword evidence="1" id="KW-1133">Transmembrane helix</keyword>
<proteinExistence type="predicted"/>
<reference evidence="2" key="1">
    <citation type="journal article" date="2020" name="J. Eukaryot. Microbiol.">
        <title>De novo Sequencing, Assembly and Annotation of the Transcriptome for the Free-Living Testate Amoeba Arcella intermedia.</title>
        <authorList>
            <person name="Ribeiro G.M."/>
            <person name="Porfirio-Sousa A.L."/>
            <person name="Maurer-Alcala X.X."/>
            <person name="Katz L.A."/>
            <person name="Lahr D.J.G."/>
        </authorList>
    </citation>
    <scope>NUCLEOTIDE SEQUENCE</scope>
</reference>
<evidence type="ECO:0000313" key="2">
    <source>
        <dbReference type="EMBL" id="NDV34790.1"/>
    </source>
</evidence>
<keyword evidence="1" id="KW-0812">Transmembrane</keyword>
<feature type="transmembrane region" description="Helical" evidence="1">
    <location>
        <begin position="126"/>
        <end position="149"/>
    </location>
</feature>
<accession>A0A6B2LD15</accession>
<evidence type="ECO:0000256" key="1">
    <source>
        <dbReference type="SAM" id="Phobius"/>
    </source>
</evidence>
<sequence>MAVSDSSIELQGSVAAERVAMKNSKVSVIGAMVVEGSTIAMENSFVTAKDCIHLTNATFYIRPFEGDTKILLESSSYCLMGEVKSIKMEEFKDPCKEPQPVYTPNRFAVMMKIKDSCSPSNAVVNYIAYGVGGACLLLIIIISIIYVLAKRRAMKQKITNLRKGRNVSVY</sequence>
<organism evidence="2">
    <name type="scientific">Arcella intermedia</name>
    <dbReference type="NCBI Taxonomy" id="1963864"/>
    <lineage>
        <taxon>Eukaryota</taxon>
        <taxon>Amoebozoa</taxon>
        <taxon>Tubulinea</taxon>
        <taxon>Elardia</taxon>
        <taxon>Arcellinida</taxon>
        <taxon>Sphaerothecina</taxon>
        <taxon>Arcellidae</taxon>
        <taxon>Arcella</taxon>
    </lineage>
</organism>
<keyword evidence="1" id="KW-0472">Membrane</keyword>